<evidence type="ECO:0000259" key="2">
    <source>
        <dbReference type="Pfam" id="PF26130"/>
    </source>
</evidence>
<protein>
    <recommendedName>
        <fullName evidence="2">PB1-like domain-containing protein</fullName>
    </recommendedName>
</protein>
<keyword evidence="4" id="KW-1185">Reference proteome</keyword>
<feature type="region of interest" description="Disordered" evidence="1">
    <location>
        <begin position="121"/>
        <end position="140"/>
    </location>
</feature>
<reference evidence="3 4" key="1">
    <citation type="journal article" date="2023" name="Plants (Basel)">
        <title>Bridging the Gap: Combining Genomics and Transcriptomics Approaches to Understand Stylosanthes scabra, an Orphan Legume from the Brazilian Caatinga.</title>
        <authorList>
            <person name="Ferreira-Neto J.R.C."/>
            <person name="da Silva M.D."/>
            <person name="Binneck E."/>
            <person name="de Melo N.F."/>
            <person name="da Silva R.H."/>
            <person name="de Melo A.L.T.M."/>
            <person name="Pandolfi V."/>
            <person name="Bustamante F.O."/>
            <person name="Brasileiro-Vidal A.C."/>
            <person name="Benko-Iseppon A.M."/>
        </authorList>
    </citation>
    <scope>NUCLEOTIDE SEQUENCE [LARGE SCALE GENOMIC DNA]</scope>
    <source>
        <tissue evidence="3">Leaves</tissue>
    </source>
</reference>
<feature type="region of interest" description="Disordered" evidence="1">
    <location>
        <begin position="191"/>
        <end position="218"/>
    </location>
</feature>
<proteinExistence type="predicted"/>
<evidence type="ECO:0000313" key="3">
    <source>
        <dbReference type="EMBL" id="MED6168859.1"/>
    </source>
</evidence>
<evidence type="ECO:0000256" key="1">
    <source>
        <dbReference type="SAM" id="MobiDB-lite"/>
    </source>
</evidence>
<name>A0ABU6V625_9FABA</name>
<dbReference type="Pfam" id="PF26130">
    <property type="entry name" value="PB1-like"/>
    <property type="match status" value="1"/>
</dbReference>
<feature type="domain" description="PB1-like" evidence="2">
    <location>
        <begin position="9"/>
        <end position="76"/>
    </location>
</feature>
<organism evidence="3 4">
    <name type="scientific">Stylosanthes scabra</name>
    <dbReference type="NCBI Taxonomy" id="79078"/>
    <lineage>
        <taxon>Eukaryota</taxon>
        <taxon>Viridiplantae</taxon>
        <taxon>Streptophyta</taxon>
        <taxon>Embryophyta</taxon>
        <taxon>Tracheophyta</taxon>
        <taxon>Spermatophyta</taxon>
        <taxon>Magnoliopsida</taxon>
        <taxon>eudicotyledons</taxon>
        <taxon>Gunneridae</taxon>
        <taxon>Pentapetalae</taxon>
        <taxon>rosids</taxon>
        <taxon>fabids</taxon>
        <taxon>Fabales</taxon>
        <taxon>Fabaceae</taxon>
        <taxon>Papilionoideae</taxon>
        <taxon>50 kb inversion clade</taxon>
        <taxon>dalbergioids sensu lato</taxon>
        <taxon>Dalbergieae</taxon>
        <taxon>Pterocarpus clade</taxon>
        <taxon>Stylosanthes</taxon>
    </lineage>
</organism>
<feature type="compositionally biased region" description="Basic residues" evidence="1">
    <location>
        <begin position="121"/>
        <end position="131"/>
    </location>
</feature>
<gene>
    <name evidence="3" type="ORF">PIB30_015693</name>
</gene>
<dbReference type="Proteomes" id="UP001341840">
    <property type="component" value="Unassembled WGS sequence"/>
</dbReference>
<dbReference type="InterPro" id="IPR058594">
    <property type="entry name" value="PB1-like_dom_pln"/>
</dbReference>
<comment type="caution">
    <text evidence="3">The sequence shown here is derived from an EMBL/GenBank/DDBJ whole genome shotgun (WGS) entry which is preliminary data.</text>
</comment>
<dbReference type="EMBL" id="JASCZI010151078">
    <property type="protein sequence ID" value="MED6168859.1"/>
    <property type="molecule type" value="Genomic_DNA"/>
</dbReference>
<accession>A0ABU6V625</accession>
<sequence length="218" mass="23307">MVKSAGILMDAFVVPVFYHGGRFERMANGDRCYVGGQVKKYPPMDVDFVNKEDLLVLARDLGYLEHKELFWQDPTQILFEDGGYESAEDEPYKSPPPSFESDNLKLRKNKGKNVEAKKRNKKYAGKRRNHHVLSGSGSGSGSGVGVGFGEGIRFGLGSQVGSGIGSWGGIGSGVGAGDGIGLGQNINGPNVDEMMGQNMGLAREGGVGGPNDSLEEEY</sequence>
<feature type="region of interest" description="Disordered" evidence="1">
    <location>
        <begin position="84"/>
        <end position="104"/>
    </location>
</feature>
<evidence type="ECO:0000313" key="4">
    <source>
        <dbReference type="Proteomes" id="UP001341840"/>
    </source>
</evidence>